<dbReference type="RefSeq" id="WP_210158502.1">
    <property type="nucleotide sequence ID" value="NZ_JAFCNB010000018.1"/>
</dbReference>
<protein>
    <submittedName>
        <fullName evidence="2">Uncharacterized protein</fullName>
    </submittedName>
</protein>
<comment type="caution">
    <text evidence="2">The sequence shown here is derived from an EMBL/GenBank/DDBJ whole genome shotgun (WGS) entry which is preliminary data.</text>
</comment>
<keyword evidence="1" id="KW-0472">Membrane</keyword>
<sequence length="185" mass="20221">MHDVIEWIKQSDIDFGDVAAWAAFALSLLTLVSTGVWQRKNSKIAERSAKATEIAAEAAVRSANAAEKTAALAQLPEIQAAELSAAPKRRLTVQQDVRWKIEHVQGARYLLRNEGTQTATGVTADDVPFQGLARQLPRDAAVRAGESLEFLLIQVAQVDTPHELWLTWDGQDEPMAVPIAVAVSW</sequence>
<accession>A0A940WKK0</accession>
<name>A0A940WKK0_9ACTN</name>
<organism evidence="2 3">
    <name type="scientific">Microbispora oryzae</name>
    <dbReference type="NCBI Taxonomy" id="2806554"/>
    <lineage>
        <taxon>Bacteria</taxon>
        <taxon>Bacillati</taxon>
        <taxon>Actinomycetota</taxon>
        <taxon>Actinomycetes</taxon>
        <taxon>Streptosporangiales</taxon>
        <taxon>Streptosporangiaceae</taxon>
        <taxon>Microbispora</taxon>
    </lineage>
</organism>
<keyword evidence="1" id="KW-0812">Transmembrane</keyword>
<keyword evidence="3" id="KW-1185">Reference proteome</keyword>
<feature type="transmembrane region" description="Helical" evidence="1">
    <location>
        <begin position="18"/>
        <end position="37"/>
    </location>
</feature>
<gene>
    <name evidence="2" type="ORF">JOL79_25890</name>
</gene>
<dbReference type="Proteomes" id="UP000674234">
    <property type="component" value="Unassembled WGS sequence"/>
</dbReference>
<keyword evidence="1" id="KW-1133">Transmembrane helix</keyword>
<dbReference type="EMBL" id="JAFCNB010000018">
    <property type="protein sequence ID" value="MBP2707221.1"/>
    <property type="molecule type" value="Genomic_DNA"/>
</dbReference>
<evidence type="ECO:0000313" key="2">
    <source>
        <dbReference type="EMBL" id="MBP2707221.1"/>
    </source>
</evidence>
<dbReference type="AlphaFoldDB" id="A0A940WKK0"/>
<evidence type="ECO:0000256" key="1">
    <source>
        <dbReference type="SAM" id="Phobius"/>
    </source>
</evidence>
<proteinExistence type="predicted"/>
<reference evidence="2" key="1">
    <citation type="submission" date="2021-02" db="EMBL/GenBank/DDBJ databases">
        <title>Draft genome sequence of Microbispora sp. RL4-1S isolated from rice leaves in Thailand.</title>
        <authorList>
            <person name="Muangham S."/>
            <person name="Duangmal K."/>
        </authorList>
    </citation>
    <scope>NUCLEOTIDE SEQUENCE</scope>
    <source>
        <strain evidence="2">RL4-1S</strain>
    </source>
</reference>
<evidence type="ECO:0000313" key="3">
    <source>
        <dbReference type="Proteomes" id="UP000674234"/>
    </source>
</evidence>